<dbReference type="Gene3D" id="3.40.630.30">
    <property type="match status" value="1"/>
</dbReference>
<evidence type="ECO:0000259" key="1">
    <source>
        <dbReference type="PROSITE" id="PS51186"/>
    </source>
</evidence>
<dbReference type="SUPFAM" id="SSF55729">
    <property type="entry name" value="Acyl-CoA N-acyltransferases (Nat)"/>
    <property type="match status" value="1"/>
</dbReference>
<dbReference type="Proteomes" id="UP000596145">
    <property type="component" value="Chromosome"/>
</dbReference>
<keyword evidence="2" id="KW-0687">Ribonucleoprotein</keyword>
<dbReference type="GO" id="GO:0005840">
    <property type="term" value="C:ribosome"/>
    <property type="evidence" value="ECO:0007669"/>
    <property type="project" value="UniProtKB-KW"/>
</dbReference>
<dbReference type="PROSITE" id="PS51186">
    <property type="entry name" value="GNAT"/>
    <property type="match status" value="1"/>
</dbReference>
<accession>A0A7T4JV00</accession>
<dbReference type="CDD" id="cd04301">
    <property type="entry name" value="NAT_SF"/>
    <property type="match status" value="1"/>
</dbReference>
<keyword evidence="2" id="KW-0689">Ribosomal protein</keyword>
<dbReference type="Proteomes" id="UP000617681">
    <property type="component" value="Chromosome"/>
</dbReference>
<dbReference type="Pfam" id="PF00583">
    <property type="entry name" value="Acetyltransf_1"/>
    <property type="match status" value="1"/>
</dbReference>
<dbReference type="InterPro" id="IPR050276">
    <property type="entry name" value="MshD_Acetyltransferase"/>
</dbReference>
<proteinExistence type="predicted"/>
<dbReference type="OrthoDB" id="529907at2"/>
<feature type="domain" description="N-acetyltransferase" evidence="1">
    <location>
        <begin position="14"/>
        <end position="159"/>
    </location>
</feature>
<organism evidence="2 4">
    <name type="scientific">Corynebacterium glucuronolyticum</name>
    <dbReference type="NCBI Taxonomy" id="39791"/>
    <lineage>
        <taxon>Bacteria</taxon>
        <taxon>Bacillati</taxon>
        <taxon>Actinomycetota</taxon>
        <taxon>Actinomycetes</taxon>
        <taxon>Mycobacteriales</taxon>
        <taxon>Corynebacteriaceae</taxon>
        <taxon>Corynebacterium</taxon>
    </lineage>
</organism>
<dbReference type="AlphaFoldDB" id="A0A7T4JV00"/>
<dbReference type="InterPro" id="IPR016181">
    <property type="entry name" value="Acyl_CoA_acyltransferase"/>
</dbReference>
<protein>
    <submittedName>
        <fullName evidence="2">Ribosomal protein S18-alanine N-acetyltransferase</fullName>
    </submittedName>
</protein>
<dbReference type="RefSeq" id="WP_005394916.1">
    <property type="nucleotide sequence ID" value="NZ_CP066007.1"/>
</dbReference>
<dbReference type="InterPro" id="IPR006464">
    <property type="entry name" value="AcTrfase_RimI/Ard1"/>
</dbReference>
<evidence type="ECO:0000313" key="3">
    <source>
        <dbReference type="EMBL" id="QRP71141.1"/>
    </source>
</evidence>
<dbReference type="InterPro" id="IPR000182">
    <property type="entry name" value="GNAT_dom"/>
</dbReference>
<reference evidence="2 4" key="1">
    <citation type="submission" date="2020-12" db="EMBL/GenBank/DDBJ databases">
        <title>FDA dAtabase for Regulatory Grade micrObial Sequences (FDA-ARGOS): Supporting development and validation of Infectious Disease Dx tests.</title>
        <authorList>
            <person name="Sproer C."/>
            <person name="Gronow S."/>
            <person name="Severitt S."/>
            <person name="Schroder I."/>
            <person name="Tallon L."/>
            <person name="Sadzewicz L."/>
            <person name="Zhao X."/>
            <person name="Boylan J."/>
            <person name="Ott S."/>
            <person name="Bowen H."/>
            <person name="Vavikolanu K."/>
            <person name="Mehta A."/>
            <person name="Aluvathingal J."/>
            <person name="Nadendla S."/>
            <person name="Lowell S."/>
            <person name="Myers T."/>
            <person name="Yan Y."/>
            <person name="Sichtig H."/>
        </authorList>
    </citation>
    <scope>NUCLEOTIDE SEQUENCE [LARGE SCALE GENOMIC DNA]</scope>
    <source>
        <strain evidence="2 4">FDAARGOS_1053</strain>
        <strain evidence="3">FDAARGOS_1191</strain>
    </source>
</reference>
<dbReference type="PANTHER" id="PTHR43617:SF20">
    <property type="entry name" value="N-ALPHA-ACETYLTRANSFERASE RIMI"/>
    <property type="match status" value="1"/>
</dbReference>
<dbReference type="GO" id="GO:0008999">
    <property type="term" value="F:protein-N-terminal-alanine acetyltransferase activity"/>
    <property type="evidence" value="ECO:0007669"/>
    <property type="project" value="TreeGrafter"/>
</dbReference>
<sequence length="173" mass="18642">MSSSSVPSAAPSPATLRPLTAADVTRLEELEAQLFPGDSPWSAAAFAEELRSPWTYYVGAERDGALIGYAGLGYGFGEAEVHTIGVDPAYQGRGIGELLLSDILAEADRRQSTVFLEVRVDNDPAIGLYKKHGFVQLGVRKNYYQPSGADALTMRRDAVFDREKNGGKKGTLC</sequence>
<dbReference type="NCBIfam" id="TIGR01575">
    <property type="entry name" value="rimI"/>
    <property type="match status" value="1"/>
</dbReference>
<evidence type="ECO:0000313" key="2">
    <source>
        <dbReference type="EMBL" id="QQB46396.1"/>
    </source>
</evidence>
<dbReference type="GeneID" id="92759303"/>
<keyword evidence="2" id="KW-0808">Transferase</keyword>
<evidence type="ECO:0000313" key="4">
    <source>
        <dbReference type="Proteomes" id="UP000596145"/>
    </source>
</evidence>
<dbReference type="PANTHER" id="PTHR43617">
    <property type="entry name" value="L-AMINO ACID N-ACETYLTRANSFERASE"/>
    <property type="match status" value="1"/>
</dbReference>
<name>A0A7T4JV00_9CORY</name>
<gene>
    <name evidence="2" type="primary">rimI</name>
    <name evidence="2" type="ORF">I6I10_00065</name>
    <name evidence="3" type="ORF">I6J21_03005</name>
</gene>
<dbReference type="EMBL" id="CP066007">
    <property type="protein sequence ID" value="QQB46396.1"/>
    <property type="molecule type" value="Genomic_DNA"/>
</dbReference>
<dbReference type="EMBL" id="CP069534">
    <property type="protein sequence ID" value="QRP71141.1"/>
    <property type="molecule type" value="Genomic_DNA"/>
</dbReference>